<dbReference type="Proteomes" id="UP000504611">
    <property type="component" value="Unplaced"/>
</dbReference>
<protein>
    <submittedName>
        <fullName evidence="2">Importin-8-like isoform X1</fullName>
    </submittedName>
</protein>
<dbReference type="PANTHER" id="PTHR10997">
    <property type="entry name" value="IMPORTIN-7, 8, 11"/>
    <property type="match status" value="1"/>
</dbReference>
<name>A0A6I9PDJ5_9TELE</name>
<dbReference type="KEGG" id="ncc:104958786"/>
<keyword evidence="1" id="KW-1185">Reference proteome</keyword>
<dbReference type="Gene3D" id="1.25.10.10">
    <property type="entry name" value="Leucine-rich Repeat Variant"/>
    <property type="match status" value="1"/>
</dbReference>
<dbReference type="OrthoDB" id="760868at2759"/>
<dbReference type="GO" id="GO:0005635">
    <property type="term" value="C:nuclear envelope"/>
    <property type="evidence" value="ECO:0007669"/>
    <property type="project" value="TreeGrafter"/>
</dbReference>
<proteinExistence type="predicted"/>
<dbReference type="GO" id="GO:0006606">
    <property type="term" value="P:protein import into nucleus"/>
    <property type="evidence" value="ECO:0007669"/>
    <property type="project" value="TreeGrafter"/>
</dbReference>
<dbReference type="InterPro" id="IPR016024">
    <property type="entry name" value="ARM-type_fold"/>
</dbReference>
<dbReference type="GO" id="GO:0005829">
    <property type="term" value="C:cytosol"/>
    <property type="evidence" value="ECO:0007669"/>
    <property type="project" value="TreeGrafter"/>
</dbReference>
<dbReference type="SUPFAM" id="SSF48371">
    <property type="entry name" value="ARM repeat"/>
    <property type="match status" value="1"/>
</dbReference>
<dbReference type="InterPro" id="IPR011989">
    <property type="entry name" value="ARM-like"/>
</dbReference>
<dbReference type="AlphaFoldDB" id="A0A6I9PDJ5"/>
<dbReference type="PANTHER" id="PTHR10997:SF26">
    <property type="entry name" value="IMPORTIN-8"/>
    <property type="match status" value="1"/>
</dbReference>
<dbReference type="GeneID" id="104958786"/>
<evidence type="ECO:0000313" key="1">
    <source>
        <dbReference type="Proteomes" id="UP000504611"/>
    </source>
</evidence>
<organism evidence="1 2">
    <name type="scientific">Notothenia coriiceps</name>
    <name type="common">black rockcod</name>
    <dbReference type="NCBI Taxonomy" id="8208"/>
    <lineage>
        <taxon>Eukaryota</taxon>
        <taxon>Metazoa</taxon>
        <taxon>Chordata</taxon>
        <taxon>Craniata</taxon>
        <taxon>Vertebrata</taxon>
        <taxon>Euteleostomi</taxon>
        <taxon>Actinopterygii</taxon>
        <taxon>Neopterygii</taxon>
        <taxon>Teleostei</taxon>
        <taxon>Neoteleostei</taxon>
        <taxon>Acanthomorphata</taxon>
        <taxon>Eupercaria</taxon>
        <taxon>Perciformes</taxon>
        <taxon>Notothenioidei</taxon>
        <taxon>Nototheniidae</taxon>
        <taxon>Notothenia</taxon>
    </lineage>
</organism>
<accession>A0A6I9PDJ5</accession>
<gene>
    <name evidence="2" type="primary">LOC104958786</name>
</gene>
<sequence>MRRTRTRTRHGVGHLSTIAQSHSWTVMEDHKEITQQLEGDLCLPGDRLRSCKSPIIGMAEFYEEILSLAFGLTCQSVSPQMWQLLGVLYEVFQHDCFDYFTDMMPLLHNYVTVDTDMLLSNPKHLEVIYSMCKKVLTIDAGEDAECHAAKLLEVIILQCRGRGIDQCIPLFVEVVLERLMRGVKSSELRTMCLQVAIAALYYNPALLIHTLDNMHFQHNPQPITAHFINQWMNDTEFFLG</sequence>
<evidence type="ECO:0000313" key="2">
    <source>
        <dbReference type="RefSeq" id="XP_010784888.1"/>
    </source>
</evidence>
<reference evidence="2" key="1">
    <citation type="submission" date="2025-08" db="UniProtKB">
        <authorList>
            <consortium name="RefSeq"/>
        </authorList>
    </citation>
    <scope>IDENTIFICATION</scope>
    <source>
        <tissue evidence="2">Muscle</tissue>
    </source>
</reference>
<dbReference type="RefSeq" id="XP_010784888.1">
    <property type="nucleotide sequence ID" value="XM_010786586.1"/>
</dbReference>